<organism evidence="1">
    <name type="scientific">marine sediment metagenome</name>
    <dbReference type="NCBI Taxonomy" id="412755"/>
    <lineage>
        <taxon>unclassified sequences</taxon>
        <taxon>metagenomes</taxon>
        <taxon>ecological metagenomes</taxon>
    </lineage>
</organism>
<accession>X1GUN7</accession>
<proteinExistence type="predicted"/>
<name>X1GUN7_9ZZZZ</name>
<reference evidence="1" key="1">
    <citation type="journal article" date="2014" name="Front. Microbiol.">
        <title>High frequency of phylogenetically diverse reductive dehalogenase-homologous genes in deep subseafloor sedimentary metagenomes.</title>
        <authorList>
            <person name="Kawai M."/>
            <person name="Futagami T."/>
            <person name="Toyoda A."/>
            <person name="Takaki Y."/>
            <person name="Nishi S."/>
            <person name="Hori S."/>
            <person name="Arai W."/>
            <person name="Tsubouchi T."/>
            <person name="Morono Y."/>
            <person name="Uchiyama I."/>
            <person name="Ito T."/>
            <person name="Fujiyama A."/>
            <person name="Inagaki F."/>
            <person name="Takami H."/>
        </authorList>
    </citation>
    <scope>NUCLEOTIDE SEQUENCE</scope>
    <source>
        <strain evidence="1">Expedition CK06-06</strain>
    </source>
</reference>
<dbReference type="AlphaFoldDB" id="X1GUN7"/>
<gene>
    <name evidence="1" type="ORF">S03H2_14682</name>
</gene>
<sequence>MGKDNQQPVFVTEDKAIHQGAILSSADKEILESIKTGEGMITIESVEQLQEMAKAAAERFEEFKELCSPMEPWQARIVRTLRVEEKCSWRAVAERCHNLGWGKWSPPSNQIMGMALCDRAAQFFGENYMAAPWN</sequence>
<protein>
    <submittedName>
        <fullName evidence="1">Uncharacterized protein</fullName>
    </submittedName>
</protein>
<dbReference type="EMBL" id="BARU01007455">
    <property type="protein sequence ID" value="GAH45319.1"/>
    <property type="molecule type" value="Genomic_DNA"/>
</dbReference>
<evidence type="ECO:0000313" key="1">
    <source>
        <dbReference type="EMBL" id="GAH45319.1"/>
    </source>
</evidence>
<comment type="caution">
    <text evidence="1">The sequence shown here is derived from an EMBL/GenBank/DDBJ whole genome shotgun (WGS) entry which is preliminary data.</text>
</comment>